<protein>
    <submittedName>
        <fullName evidence="6">Cyclopropane fatty acyl phospholipid synthase</fullName>
        <ecNumber evidence="6">2.1.1.79</ecNumber>
    </submittedName>
</protein>
<keyword evidence="4" id="KW-0949">S-adenosyl-L-methionine</keyword>
<keyword evidence="2 6" id="KW-0489">Methyltransferase</keyword>
<dbReference type="EC" id="2.1.1.79" evidence="6"/>
<evidence type="ECO:0000256" key="5">
    <source>
        <dbReference type="ARBA" id="ARBA00023098"/>
    </source>
</evidence>
<name>A0ABW3NQC7_9FLAO</name>
<dbReference type="Pfam" id="PF02353">
    <property type="entry name" value="CMAS"/>
    <property type="match status" value="1"/>
</dbReference>
<dbReference type="GO" id="GO:0008825">
    <property type="term" value="F:cyclopropane-fatty-acyl-phospholipid synthase activity"/>
    <property type="evidence" value="ECO:0007669"/>
    <property type="project" value="UniProtKB-EC"/>
</dbReference>
<evidence type="ECO:0000256" key="4">
    <source>
        <dbReference type="ARBA" id="ARBA00022691"/>
    </source>
</evidence>
<evidence type="ECO:0000256" key="1">
    <source>
        <dbReference type="ARBA" id="ARBA00010815"/>
    </source>
</evidence>
<dbReference type="InterPro" id="IPR050723">
    <property type="entry name" value="CFA/CMAS"/>
</dbReference>
<keyword evidence="3 6" id="KW-0808">Transferase</keyword>
<evidence type="ECO:0000313" key="6">
    <source>
        <dbReference type="EMBL" id="MFD1094961.1"/>
    </source>
</evidence>
<keyword evidence="7" id="KW-1185">Reference proteome</keyword>
<dbReference type="EMBL" id="JBHTLI010000001">
    <property type="protein sequence ID" value="MFD1094961.1"/>
    <property type="molecule type" value="Genomic_DNA"/>
</dbReference>
<sequence>MSSYQKIVKKLLLAAGIEVNGNNSWDLQVRNRKFYKRVLRDGSIGLGESYMEKWWDCDKPDEFLYRVFNAGLEQKIKKNLHLKWLVLKSKLFNLQKPSKALKSIATHYNKGNQLYQKMLDPLMLYSCAYWQDAENLSEAQQNKLELICTKLKLRPGLKLLDIGCGWGGFAYYAAKNYGVEVVGITISKEQYTYAKEQCKDLPVEIRFQDYRSLNEKFDRIVSIGMLEHVGHKNYDSYMEVVQENLKEDGICLLHFIGSNKSEYTTDPWINKYIFPEGLIPSAAQIGKAIENKLVLQDWHNFGKYYDKTLMAWYENFREAWPQLKQEYSDAFYRMWEFYLCSSAASFRANRLNLWQLVLTRKEFPDLYTSMRPVHLNPKEV</sequence>
<dbReference type="PIRSF" id="PIRSF003085">
    <property type="entry name" value="CMAS"/>
    <property type="match status" value="1"/>
</dbReference>
<dbReference type="SUPFAM" id="SSF53335">
    <property type="entry name" value="S-adenosyl-L-methionine-dependent methyltransferases"/>
    <property type="match status" value="1"/>
</dbReference>
<evidence type="ECO:0000313" key="7">
    <source>
        <dbReference type="Proteomes" id="UP001597131"/>
    </source>
</evidence>
<reference evidence="7" key="1">
    <citation type="journal article" date="2019" name="Int. J. Syst. Evol. Microbiol.">
        <title>The Global Catalogue of Microorganisms (GCM) 10K type strain sequencing project: providing services to taxonomists for standard genome sequencing and annotation.</title>
        <authorList>
            <consortium name="The Broad Institute Genomics Platform"/>
            <consortium name="The Broad Institute Genome Sequencing Center for Infectious Disease"/>
            <person name="Wu L."/>
            <person name="Ma J."/>
        </authorList>
    </citation>
    <scope>NUCLEOTIDE SEQUENCE [LARGE SCALE GENOMIC DNA]</scope>
    <source>
        <strain evidence="7">CCUG 64793</strain>
    </source>
</reference>
<comment type="caution">
    <text evidence="6">The sequence shown here is derived from an EMBL/GenBank/DDBJ whole genome shotgun (WGS) entry which is preliminary data.</text>
</comment>
<dbReference type="NCBIfam" id="NF008686">
    <property type="entry name" value="PRK11705.1"/>
    <property type="match status" value="1"/>
</dbReference>
<dbReference type="PANTHER" id="PTHR43667:SF1">
    <property type="entry name" value="CYCLOPROPANE-FATTY-ACYL-PHOSPHOLIPID SYNTHASE"/>
    <property type="match status" value="1"/>
</dbReference>
<dbReference type="InterPro" id="IPR003333">
    <property type="entry name" value="CMAS"/>
</dbReference>
<accession>A0ABW3NQC7</accession>
<gene>
    <name evidence="6" type="primary">cfa</name>
    <name evidence="6" type="ORF">ACFQ3Q_04300</name>
</gene>
<evidence type="ECO:0000256" key="3">
    <source>
        <dbReference type="ARBA" id="ARBA00022679"/>
    </source>
</evidence>
<dbReference type="InterPro" id="IPR029063">
    <property type="entry name" value="SAM-dependent_MTases_sf"/>
</dbReference>
<dbReference type="PANTHER" id="PTHR43667">
    <property type="entry name" value="CYCLOPROPANE-FATTY-ACYL-PHOSPHOLIPID SYNTHASE"/>
    <property type="match status" value="1"/>
</dbReference>
<dbReference type="CDD" id="cd02440">
    <property type="entry name" value="AdoMet_MTases"/>
    <property type="match status" value="1"/>
</dbReference>
<dbReference type="GO" id="GO:0032259">
    <property type="term" value="P:methylation"/>
    <property type="evidence" value="ECO:0007669"/>
    <property type="project" value="UniProtKB-KW"/>
</dbReference>
<comment type="similarity">
    <text evidence="1">Belongs to the CFA/CMAS family.</text>
</comment>
<keyword evidence="5" id="KW-0443">Lipid metabolism</keyword>
<dbReference type="Gene3D" id="3.40.50.150">
    <property type="entry name" value="Vaccinia Virus protein VP39"/>
    <property type="match status" value="1"/>
</dbReference>
<dbReference type="RefSeq" id="WP_380743278.1">
    <property type="nucleotide sequence ID" value="NZ_JBHTLI010000001.1"/>
</dbReference>
<proteinExistence type="inferred from homology"/>
<organism evidence="6 7">
    <name type="scientific">Salegentibacter chungangensis</name>
    <dbReference type="NCBI Taxonomy" id="1335724"/>
    <lineage>
        <taxon>Bacteria</taxon>
        <taxon>Pseudomonadati</taxon>
        <taxon>Bacteroidota</taxon>
        <taxon>Flavobacteriia</taxon>
        <taxon>Flavobacteriales</taxon>
        <taxon>Flavobacteriaceae</taxon>
        <taxon>Salegentibacter</taxon>
    </lineage>
</organism>
<evidence type="ECO:0000256" key="2">
    <source>
        <dbReference type="ARBA" id="ARBA00022603"/>
    </source>
</evidence>
<dbReference type="Proteomes" id="UP001597131">
    <property type="component" value="Unassembled WGS sequence"/>
</dbReference>